<keyword evidence="8" id="KW-0808">Transferase</keyword>
<dbReference type="Gene3D" id="1.20.120.550">
    <property type="entry name" value="Membrane associated eicosanoid/glutathione metabolism-like domain"/>
    <property type="match status" value="1"/>
</dbReference>
<evidence type="ECO:0000256" key="2">
    <source>
        <dbReference type="ARBA" id="ARBA00022692"/>
    </source>
</evidence>
<dbReference type="PANTHER" id="PTHR10250">
    <property type="entry name" value="MICROSOMAL GLUTATHIONE S-TRANSFERASE"/>
    <property type="match status" value="1"/>
</dbReference>
<dbReference type="InterPro" id="IPR023352">
    <property type="entry name" value="MAPEG-like_dom_sf"/>
</dbReference>
<evidence type="ECO:0000256" key="3">
    <source>
        <dbReference type="ARBA" id="ARBA00022751"/>
    </source>
</evidence>
<gene>
    <name evidence="8" type="primary">MGST2</name>
</gene>
<dbReference type="GO" id="GO:0005789">
    <property type="term" value="C:endoplasmic reticulum membrane"/>
    <property type="evidence" value="ECO:0007669"/>
    <property type="project" value="UniProtKB-SubCell"/>
</dbReference>
<evidence type="ECO:0000256" key="4">
    <source>
        <dbReference type="ARBA" id="ARBA00022824"/>
    </source>
</evidence>
<dbReference type="AlphaFoldDB" id="T2M6N1"/>
<keyword evidence="5 7" id="KW-1133">Transmembrane helix</keyword>
<protein>
    <submittedName>
        <fullName evidence="8">Microsomal glutathione S-transferase 2</fullName>
    </submittedName>
</protein>
<evidence type="ECO:0000256" key="6">
    <source>
        <dbReference type="ARBA" id="ARBA00023136"/>
    </source>
</evidence>
<sequence length="148" mass="16479">MVAVQFEDIIGPCIITAVSSLQMASFARRVGKARQKYKVPPPETNGDEGFVRIFRAHQNSVEFYPVFLASLWSSSLLFHQVPPTVLGVVYMLARSKYFKGYSESADKRLPGFRVSVTALVGLNICSLLGTAHILFTKYTGNSLFSYFN</sequence>
<dbReference type="InterPro" id="IPR001129">
    <property type="entry name" value="Membr-assoc_MAPEG"/>
</dbReference>
<keyword evidence="3" id="KW-0434">Leukotriene biosynthesis</keyword>
<dbReference type="PANTHER" id="PTHR10250:SF15">
    <property type="entry name" value="MICROSOMAL GLUTATHIONE S-TRANSFERASE-RELATED"/>
    <property type="match status" value="1"/>
</dbReference>
<dbReference type="EMBL" id="HAAD01001562">
    <property type="protein sequence ID" value="CDG67794.1"/>
    <property type="molecule type" value="mRNA"/>
</dbReference>
<keyword evidence="2 7" id="KW-0812">Transmembrane</keyword>
<dbReference type="PRINTS" id="PR00488">
    <property type="entry name" value="5LPOXGNASEAP"/>
</dbReference>
<comment type="subcellular location">
    <subcellularLocation>
        <location evidence="1">Endoplasmic reticulum membrane</location>
        <topology evidence="1">Multi-pass membrane protein</topology>
    </subcellularLocation>
</comment>
<dbReference type="InterPro" id="IPR050997">
    <property type="entry name" value="MAPEG"/>
</dbReference>
<dbReference type="GO" id="GO:0008047">
    <property type="term" value="F:enzyme activator activity"/>
    <property type="evidence" value="ECO:0007669"/>
    <property type="project" value="InterPro"/>
</dbReference>
<dbReference type="FunFam" id="1.20.120.550:FF:000003">
    <property type="entry name" value="Leukotriene C4 synthase"/>
    <property type="match status" value="1"/>
</dbReference>
<dbReference type="GO" id="GO:0004602">
    <property type="term" value="F:glutathione peroxidase activity"/>
    <property type="evidence" value="ECO:0007669"/>
    <property type="project" value="TreeGrafter"/>
</dbReference>
<dbReference type="GO" id="GO:0004364">
    <property type="term" value="F:glutathione transferase activity"/>
    <property type="evidence" value="ECO:0007669"/>
    <property type="project" value="TreeGrafter"/>
</dbReference>
<dbReference type="OrthoDB" id="5981601at2759"/>
<feature type="transmembrane region" description="Helical" evidence="7">
    <location>
        <begin position="71"/>
        <end position="93"/>
    </location>
</feature>
<evidence type="ECO:0000256" key="5">
    <source>
        <dbReference type="ARBA" id="ARBA00022989"/>
    </source>
</evidence>
<name>T2M6N1_HYDVU</name>
<reference evidence="8" key="1">
    <citation type="journal article" date="2013" name="Genome Biol. Evol.">
        <title>Punctuated emergences of genetic and phenotypic innovations in eumetazoan, bilaterian, euteleostome, and hominidae ancestors.</title>
        <authorList>
            <person name="Wenger Y."/>
            <person name="Galliot B."/>
        </authorList>
    </citation>
    <scope>NUCLEOTIDE SEQUENCE</scope>
    <source>
        <tissue evidence="8">Whole animals</tissue>
    </source>
</reference>
<evidence type="ECO:0000313" key="8">
    <source>
        <dbReference type="EMBL" id="CDG67794.1"/>
    </source>
</evidence>
<keyword evidence="4" id="KW-0256">Endoplasmic reticulum</keyword>
<evidence type="ECO:0000256" key="7">
    <source>
        <dbReference type="SAM" id="Phobius"/>
    </source>
</evidence>
<evidence type="ECO:0000256" key="1">
    <source>
        <dbReference type="ARBA" id="ARBA00004477"/>
    </source>
</evidence>
<accession>T2M6N1</accession>
<dbReference type="GO" id="GO:0019370">
    <property type="term" value="P:leukotriene biosynthetic process"/>
    <property type="evidence" value="ECO:0007669"/>
    <property type="project" value="UniProtKB-KW"/>
</dbReference>
<dbReference type="InterPro" id="IPR001446">
    <property type="entry name" value="5_LipOase_AP"/>
</dbReference>
<dbReference type="Pfam" id="PF01124">
    <property type="entry name" value="MAPEG"/>
    <property type="match status" value="1"/>
</dbReference>
<feature type="transmembrane region" description="Helical" evidence="7">
    <location>
        <begin position="114"/>
        <end position="135"/>
    </location>
</feature>
<proteinExistence type="evidence at transcript level"/>
<organism evidence="8">
    <name type="scientific">Hydra vulgaris</name>
    <name type="common">Hydra</name>
    <name type="synonym">Hydra attenuata</name>
    <dbReference type="NCBI Taxonomy" id="6087"/>
    <lineage>
        <taxon>Eukaryota</taxon>
        <taxon>Metazoa</taxon>
        <taxon>Cnidaria</taxon>
        <taxon>Hydrozoa</taxon>
        <taxon>Hydroidolina</taxon>
        <taxon>Anthoathecata</taxon>
        <taxon>Aplanulata</taxon>
        <taxon>Hydridae</taxon>
        <taxon>Hydra</taxon>
    </lineage>
</organism>
<dbReference type="GO" id="GO:0004464">
    <property type="term" value="F:leukotriene-C4 synthase activity"/>
    <property type="evidence" value="ECO:0007669"/>
    <property type="project" value="TreeGrafter"/>
</dbReference>
<keyword evidence="6 7" id="KW-0472">Membrane</keyword>
<dbReference type="SUPFAM" id="SSF161084">
    <property type="entry name" value="MAPEG domain-like"/>
    <property type="match status" value="1"/>
</dbReference>
<dbReference type="GO" id="GO:0005635">
    <property type="term" value="C:nuclear envelope"/>
    <property type="evidence" value="ECO:0007669"/>
    <property type="project" value="TreeGrafter"/>
</dbReference>